<dbReference type="EMBL" id="FNEN01000004">
    <property type="protein sequence ID" value="SDI68273.1"/>
    <property type="molecule type" value="Genomic_DNA"/>
</dbReference>
<dbReference type="Pfam" id="PF00725">
    <property type="entry name" value="3HCDH"/>
    <property type="match status" value="1"/>
</dbReference>
<dbReference type="Gene3D" id="3.40.50.720">
    <property type="entry name" value="NAD(P)-binding Rossmann-like Domain"/>
    <property type="match status" value="1"/>
</dbReference>
<keyword evidence="8" id="KW-1185">Reference proteome</keyword>
<dbReference type="InterPro" id="IPR006176">
    <property type="entry name" value="3-OHacyl-CoA_DH_NAD-bd"/>
</dbReference>
<dbReference type="Proteomes" id="UP000198853">
    <property type="component" value="Unassembled WGS sequence"/>
</dbReference>
<comment type="pathway">
    <text evidence="1">Lipid metabolism; butanoate metabolism.</text>
</comment>
<dbReference type="InterPro" id="IPR022694">
    <property type="entry name" value="3-OHacyl-CoA_DH"/>
</dbReference>
<dbReference type="SUPFAM" id="SSF51735">
    <property type="entry name" value="NAD(P)-binding Rossmann-fold domains"/>
    <property type="match status" value="1"/>
</dbReference>
<evidence type="ECO:0000259" key="6">
    <source>
        <dbReference type="Pfam" id="PF02737"/>
    </source>
</evidence>
<accession>A0A1G8MK27</accession>
<dbReference type="AlphaFoldDB" id="A0A1G8MK27"/>
<evidence type="ECO:0000313" key="7">
    <source>
        <dbReference type="EMBL" id="SDI68273.1"/>
    </source>
</evidence>
<proteinExistence type="inferred from homology"/>
<evidence type="ECO:0000256" key="2">
    <source>
        <dbReference type="ARBA" id="ARBA00009463"/>
    </source>
</evidence>
<dbReference type="FunFam" id="3.40.50.720:FF:000009">
    <property type="entry name" value="Fatty oxidation complex, alpha subunit"/>
    <property type="match status" value="1"/>
</dbReference>
<evidence type="ECO:0000256" key="4">
    <source>
        <dbReference type="PIRSR" id="PIRSR000105-1"/>
    </source>
</evidence>
<feature type="domain" description="3-hydroxyacyl-CoA dehydrogenase NAD binding" evidence="6">
    <location>
        <begin position="1"/>
        <end position="170"/>
    </location>
</feature>
<dbReference type="GO" id="GO:0019605">
    <property type="term" value="P:butyrate metabolic process"/>
    <property type="evidence" value="ECO:0007669"/>
    <property type="project" value="UniProtKB-UniPathway"/>
</dbReference>
<dbReference type="SUPFAM" id="SSF48179">
    <property type="entry name" value="6-phosphogluconate dehydrogenase C-terminal domain-like"/>
    <property type="match status" value="1"/>
</dbReference>
<dbReference type="PIRSF" id="PIRSF000105">
    <property type="entry name" value="HCDH"/>
    <property type="match status" value="1"/>
</dbReference>
<protein>
    <submittedName>
        <fullName evidence="7">3-hydroxyacyl-CoA dehydrogenase</fullName>
    </submittedName>
</protein>
<dbReference type="PROSITE" id="PS00067">
    <property type="entry name" value="3HCDH"/>
    <property type="match status" value="1"/>
</dbReference>
<dbReference type="Gene3D" id="1.10.1040.10">
    <property type="entry name" value="N-(1-d-carboxylethyl)-l-norvaline Dehydrogenase, domain 2"/>
    <property type="match status" value="1"/>
</dbReference>
<dbReference type="GO" id="GO:0070403">
    <property type="term" value="F:NAD+ binding"/>
    <property type="evidence" value="ECO:0007669"/>
    <property type="project" value="InterPro"/>
</dbReference>
<dbReference type="InterPro" id="IPR006108">
    <property type="entry name" value="3HC_DH_C"/>
</dbReference>
<comment type="similarity">
    <text evidence="2">Belongs to the 3-hydroxyacyl-CoA dehydrogenase family.</text>
</comment>
<name>A0A1G8MK27_9BACI</name>
<dbReference type="InterPro" id="IPR008927">
    <property type="entry name" value="6-PGluconate_DH-like_C_sf"/>
</dbReference>
<dbReference type="GO" id="GO:0016616">
    <property type="term" value="F:oxidoreductase activity, acting on the CH-OH group of donors, NAD or NADP as acceptor"/>
    <property type="evidence" value="ECO:0007669"/>
    <property type="project" value="InterPro"/>
</dbReference>
<dbReference type="InterPro" id="IPR036291">
    <property type="entry name" value="NAD(P)-bd_dom_sf"/>
</dbReference>
<reference evidence="7 8" key="1">
    <citation type="submission" date="2016-10" db="EMBL/GenBank/DDBJ databases">
        <authorList>
            <person name="de Groot N.N."/>
        </authorList>
    </citation>
    <scope>NUCLEOTIDE SEQUENCE [LARGE SCALE GENOMIC DNA]</scope>
    <source>
        <strain evidence="7 8">DSM 21771</strain>
    </source>
</reference>
<organism evidence="7 8">
    <name type="scientific">Natribacillus halophilus</name>
    <dbReference type="NCBI Taxonomy" id="549003"/>
    <lineage>
        <taxon>Bacteria</taxon>
        <taxon>Bacillati</taxon>
        <taxon>Bacillota</taxon>
        <taxon>Bacilli</taxon>
        <taxon>Bacillales</taxon>
        <taxon>Bacillaceae</taxon>
        <taxon>Natribacillus</taxon>
    </lineage>
</organism>
<evidence type="ECO:0000256" key="3">
    <source>
        <dbReference type="ARBA" id="ARBA00023002"/>
    </source>
</evidence>
<evidence type="ECO:0000256" key="1">
    <source>
        <dbReference type="ARBA" id="ARBA00005086"/>
    </source>
</evidence>
<sequence>MGAGITQSAAEAGKKVTLVEIDEQRGEQRLQTIKKQLNKKVTKERITQAEADEVFGKVNLEVDLDSIRNVQLVIEAVPEIMDVKKNVFKEIDDKAPKDALMASNTSGLSIASIGAATQRPEQVIGFHYFYPVPIMKLVEVTPSIMTSSKTVKDMMQFALEIGKQPVKCNDYPGFLVNRLLIPMVNEAIFCVMEGAKPEDVDEAMKLGANHRMGPITLADFVGLDVLLATMEGLCEGFSDSKYRPCPLLKKMVEAGNYGVKSGRGFYQYDKNGQKVEPVHN</sequence>
<keyword evidence="3" id="KW-0560">Oxidoreductase</keyword>
<dbReference type="Pfam" id="PF02737">
    <property type="entry name" value="3HCDH_N"/>
    <property type="match status" value="1"/>
</dbReference>
<dbReference type="InterPro" id="IPR013328">
    <property type="entry name" value="6PGD_dom2"/>
</dbReference>
<dbReference type="InterPro" id="IPR006180">
    <property type="entry name" value="3-OHacyl-CoA_DH_CS"/>
</dbReference>
<dbReference type="UniPathway" id="UPA00863"/>
<feature type="domain" description="3-hydroxyacyl-CoA dehydrogenase C-terminal" evidence="5">
    <location>
        <begin position="173"/>
        <end position="268"/>
    </location>
</feature>
<gene>
    <name evidence="7" type="ORF">SAMN04488123_104206</name>
</gene>
<feature type="site" description="Important for catalytic activity" evidence="4">
    <location>
        <position position="127"/>
    </location>
</feature>
<evidence type="ECO:0000313" key="8">
    <source>
        <dbReference type="Proteomes" id="UP000198853"/>
    </source>
</evidence>
<dbReference type="PANTHER" id="PTHR48075">
    <property type="entry name" value="3-HYDROXYACYL-COA DEHYDROGENASE FAMILY PROTEIN"/>
    <property type="match status" value="1"/>
</dbReference>
<evidence type="ECO:0000259" key="5">
    <source>
        <dbReference type="Pfam" id="PF00725"/>
    </source>
</evidence>
<dbReference type="PANTHER" id="PTHR48075:SF5">
    <property type="entry name" value="3-HYDROXYBUTYRYL-COA DEHYDROGENASE"/>
    <property type="match status" value="1"/>
</dbReference>